<keyword evidence="8" id="KW-1185">Reference proteome</keyword>
<evidence type="ECO:0000256" key="1">
    <source>
        <dbReference type="ARBA" id="ARBA00004123"/>
    </source>
</evidence>
<reference evidence="7 8" key="1">
    <citation type="submission" date="2016-03" db="EMBL/GenBank/DDBJ databases">
        <authorList>
            <person name="Devillers H."/>
        </authorList>
    </citation>
    <scope>NUCLEOTIDE SEQUENCE [LARGE SCALE GENOMIC DNA]</scope>
    <source>
        <strain evidence="7">CBS 6772</strain>
    </source>
</reference>
<dbReference type="GO" id="GO:0001228">
    <property type="term" value="F:DNA-binding transcription activator activity, RNA polymerase II-specific"/>
    <property type="evidence" value="ECO:0007669"/>
    <property type="project" value="TreeGrafter"/>
</dbReference>
<proteinExistence type="predicted"/>
<keyword evidence="3" id="KW-0804">Transcription</keyword>
<comment type="subcellular location">
    <subcellularLocation>
        <location evidence="1">Nucleus</location>
    </subcellularLocation>
</comment>
<feature type="region of interest" description="Disordered" evidence="6">
    <location>
        <begin position="13"/>
        <end position="39"/>
    </location>
</feature>
<dbReference type="GO" id="GO:0090575">
    <property type="term" value="C:RNA polymerase II transcription regulator complex"/>
    <property type="evidence" value="ECO:0007669"/>
    <property type="project" value="TreeGrafter"/>
</dbReference>
<dbReference type="STRING" id="4955.A0A1G4MCH1"/>
<evidence type="ECO:0000256" key="5">
    <source>
        <dbReference type="SAM" id="Coils"/>
    </source>
</evidence>
<dbReference type="OMA" id="YRERRIN"/>
<keyword evidence="2" id="KW-0805">Transcription regulation</keyword>
<evidence type="ECO:0000256" key="6">
    <source>
        <dbReference type="SAM" id="MobiDB-lite"/>
    </source>
</evidence>
<feature type="coiled-coil region" evidence="5">
    <location>
        <begin position="47"/>
        <end position="77"/>
    </location>
</feature>
<dbReference type="EMBL" id="LT598492">
    <property type="protein sequence ID" value="SCW01455.1"/>
    <property type="molecule type" value="Genomic_DNA"/>
</dbReference>
<dbReference type="Gene3D" id="1.20.5.170">
    <property type="match status" value="1"/>
</dbReference>
<evidence type="ECO:0000256" key="2">
    <source>
        <dbReference type="ARBA" id="ARBA00023015"/>
    </source>
</evidence>
<evidence type="ECO:0000313" key="8">
    <source>
        <dbReference type="Proteomes" id="UP000190831"/>
    </source>
</evidence>
<name>A0A1G4MCH1_LACFM</name>
<keyword evidence="5" id="KW-0175">Coiled coil</keyword>
<dbReference type="PANTHER" id="PTHR40621:SF6">
    <property type="entry name" value="AP-1-LIKE TRANSCRIPTION FACTOR YAP1-RELATED"/>
    <property type="match status" value="1"/>
</dbReference>
<gene>
    <name evidence="7" type="ORF">LAFE_0D12948G</name>
</gene>
<dbReference type="SUPFAM" id="SSF57959">
    <property type="entry name" value="Leucine zipper domain"/>
    <property type="match status" value="1"/>
</dbReference>
<dbReference type="CDD" id="cd14688">
    <property type="entry name" value="bZIP_YAP"/>
    <property type="match status" value="1"/>
</dbReference>
<dbReference type="GO" id="GO:0000976">
    <property type="term" value="F:transcription cis-regulatory region binding"/>
    <property type="evidence" value="ECO:0007669"/>
    <property type="project" value="InterPro"/>
</dbReference>
<evidence type="ECO:0000256" key="3">
    <source>
        <dbReference type="ARBA" id="ARBA00023163"/>
    </source>
</evidence>
<accession>A0A1G4MCH1</accession>
<evidence type="ECO:0000313" key="7">
    <source>
        <dbReference type="EMBL" id="SCW01455.1"/>
    </source>
</evidence>
<protein>
    <submittedName>
        <fullName evidence="7">LAFE_0D12948g1_1</fullName>
    </submittedName>
</protein>
<dbReference type="InterPro" id="IPR050936">
    <property type="entry name" value="AP-1-like"/>
</dbReference>
<dbReference type="PANTHER" id="PTHR40621">
    <property type="entry name" value="TRANSCRIPTION FACTOR KAPC-RELATED"/>
    <property type="match status" value="1"/>
</dbReference>
<sequence>MYVVETKTTINLMMPKPRGRKGGRKPSLSPPKDKRTAQLRASQVAFRKRKLERLAELERKESQLTKLQYENLILTKEKGILFLMLKNLLTGQTLASNKKNICEVSCTNRSSPDIIVGDNILVPTMHFSSETHKCYAFFSELLPVCGRKKCVLPSSLDCNARPIRPGDCANLFTDLLENSFANNLLNENRGFFDFNMEYDELFYPPNETQLTDTTASVGEMLSSLETELESKVNYRGVDLDKCHATDMFESDVLLRAIDIWHFMRTHSKAHALDFEKLGKKLKKHAICSDFDILISLKQFITIFSSNL</sequence>
<organism evidence="7 8">
    <name type="scientific">Lachancea fermentati</name>
    <name type="common">Zygosaccharomyces fermentati</name>
    <dbReference type="NCBI Taxonomy" id="4955"/>
    <lineage>
        <taxon>Eukaryota</taxon>
        <taxon>Fungi</taxon>
        <taxon>Dikarya</taxon>
        <taxon>Ascomycota</taxon>
        <taxon>Saccharomycotina</taxon>
        <taxon>Saccharomycetes</taxon>
        <taxon>Saccharomycetales</taxon>
        <taxon>Saccharomycetaceae</taxon>
        <taxon>Lachancea</taxon>
    </lineage>
</organism>
<dbReference type="OrthoDB" id="4056575at2759"/>
<dbReference type="AlphaFoldDB" id="A0A1G4MCH1"/>
<dbReference type="Proteomes" id="UP000190831">
    <property type="component" value="Chromosome D"/>
</dbReference>
<dbReference type="InterPro" id="IPR046347">
    <property type="entry name" value="bZIP_sf"/>
</dbReference>
<dbReference type="Gene3D" id="1.10.238.100">
    <property type="entry name" value="YAP1 redox domain. Chain B"/>
    <property type="match status" value="1"/>
</dbReference>
<evidence type="ECO:0000256" key="4">
    <source>
        <dbReference type="ARBA" id="ARBA00023242"/>
    </source>
</evidence>
<keyword evidence="4" id="KW-0539">Nucleus</keyword>